<name>A0A1F7SEH0_9BACT</name>
<dbReference type="InterPro" id="IPR004017">
    <property type="entry name" value="Cys_rich_dom"/>
</dbReference>
<dbReference type="Gene3D" id="3.40.50.11810">
    <property type="match status" value="1"/>
</dbReference>
<comment type="caution">
    <text evidence="4">The sequence shown here is derived from an EMBL/GenBank/DDBJ whole genome shotgun (WGS) entry which is preliminary data.</text>
</comment>
<organism evidence="4 5">
    <name type="scientific">Candidatus Schekmanbacteria bacterium RIFCSPLOWO2_12_FULL_38_15</name>
    <dbReference type="NCBI Taxonomy" id="1817883"/>
    <lineage>
        <taxon>Bacteria</taxon>
        <taxon>Candidatus Schekmaniibacteriota</taxon>
    </lineage>
</organism>
<keyword evidence="2" id="KW-0175">Coiled coil</keyword>
<dbReference type="InterPro" id="IPR051278">
    <property type="entry name" value="HdrB/HdrD_reductase"/>
</dbReference>
<reference evidence="4 5" key="1">
    <citation type="journal article" date="2016" name="Nat. Commun.">
        <title>Thousands of microbial genomes shed light on interconnected biogeochemical processes in an aquifer system.</title>
        <authorList>
            <person name="Anantharaman K."/>
            <person name="Brown C.T."/>
            <person name="Hug L.A."/>
            <person name="Sharon I."/>
            <person name="Castelle C.J."/>
            <person name="Probst A.J."/>
            <person name="Thomas B.C."/>
            <person name="Singh A."/>
            <person name="Wilkins M.J."/>
            <person name="Karaoz U."/>
            <person name="Brodie E.L."/>
            <person name="Williams K.H."/>
            <person name="Hubbard S.S."/>
            <person name="Banfield J.F."/>
        </authorList>
    </citation>
    <scope>NUCLEOTIDE SEQUENCE [LARGE SCALE GENOMIC DNA]</scope>
</reference>
<dbReference type="PANTHER" id="PTHR42947:SF1">
    <property type="entry name" value="COB--COM HETERODISULFIDE REDUCTASE SUBUNIT B 1"/>
    <property type="match status" value="1"/>
</dbReference>
<dbReference type="Gene3D" id="1.20.1050.140">
    <property type="match status" value="1"/>
</dbReference>
<proteinExistence type="predicted"/>
<dbReference type="PANTHER" id="PTHR42947">
    <property type="entry name" value="COB--COM HETERODISULFIDE REDUCTASE SUBUNIT B 1"/>
    <property type="match status" value="1"/>
</dbReference>
<dbReference type="Pfam" id="PF02754">
    <property type="entry name" value="CCG"/>
    <property type="match status" value="2"/>
</dbReference>
<gene>
    <name evidence="4" type="ORF">A3G31_07130</name>
</gene>
<accession>A0A1F7SEH0</accession>
<keyword evidence="1" id="KW-0560">Oxidoreductase</keyword>
<dbReference type="Proteomes" id="UP000178082">
    <property type="component" value="Unassembled WGS sequence"/>
</dbReference>
<protein>
    <recommendedName>
        <fullName evidence="3">Cysteine-rich domain-containing protein</fullName>
    </recommendedName>
</protein>
<dbReference type="STRING" id="1817883.A3G31_07130"/>
<evidence type="ECO:0000313" key="5">
    <source>
        <dbReference type="Proteomes" id="UP000178082"/>
    </source>
</evidence>
<sequence>MELALFLGCTIPARARQYEISTRKIGEKLGIKFIDIGEFSCCGFPLKAVSKETALLLAARNLSLAEERGIETICSICSACTENLTEMSRELNENEELREEVNRKLKEINREYNGKVKVKHLGRILYEDIGIEKIKRTVTRELKNLSITAHYGCHYVRPSKIYDKFDDPEIPQTLEELIKITGANYVSHQNGMLCCGGGILAIAEKVSLSLSKEKLDRMKESGADAICLVCPFCNVMYDGNQRSIEEQFQTKYEIPVLFYPQLLGLAMGIDSKELGLHLNVVKTKGLLEKI</sequence>
<dbReference type="AlphaFoldDB" id="A0A1F7SEH0"/>
<feature type="coiled-coil region" evidence="2">
    <location>
        <begin position="80"/>
        <end position="111"/>
    </location>
</feature>
<dbReference type="EMBL" id="MGDI01000033">
    <property type="protein sequence ID" value="OGL52182.1"/>
    <property type="molecule type" value="Genomic_DNA"/>
</dbReference>
<feature type="domain" description="Cysteine-rich" evidence="3">
    <location>
        <begin position="4"/>
        <end position="84"/>
    </location>
</feature>
<dbReference type="GO" id="GO:0016491">
    <property type="term" value="F:oxidoreductase activity"/>
    <property type="evidence" value="ECO:0007669"/>
    <property type="project" value="UniProtKB-KW"/>
</dbReference>
<feature type="domain" description="Cysteine-rich" evidence="3">
    <location>
        <begin position="147"/>
        <end position="236"/>
    </location>
</feature>
<evidence type="ECO:0000313" key="4">
    <source>
        <dbReference type="EMBL" id="OGL52182.1"/>
    </source>
</evidence>
<evidence type="ECO:0000256" key="2">
    <source>
        <dbReference type="SAM" id="Coils"/>
    </source>
</evidence>
<evidence type="ECO:0000256" key="1">
    <source>
        <dbReference type="ARBA" id="ARBA00023002"/>
    </source>
</evidence>
<evidence type="ECO:0000259" key="3">
    <source>
        <dbReference type="Pfam" id="PF02754"/>
    </source>
</evidence>